<organism evidence="1 2">
    <name type="scientific">Diversispora epigaea</name>
    <dbReference type="NCBI Taxonomy" id="1348612"/>
    <lineage>
        <taxon>Eukaryota</taxon>
        <taxon>Fungi</taxon>
        <taxon>Fungi incertae sedis</taxon>
        <taxon>Mucoromycota</taxon>
        <taxon>Glomeromycotina</taxon>
        <taxon>Glomeromycetes</taxon>
        <taxon>Diversisporales</taxon>
        <taxon>Diversisporaceae</taxon>
        <taxon>Diversispora</taxon>
    </lineage>
</organism>
<dbReference type="EMBL" id="PQFF01000417">
    <property type="protein sequence ID" value="RHZ51458.1"/>
    <property type="molecule type" value="Genomic_DNA"/>
</dbReference>
<dbReference type="Proteomes" id="UP000266861">
    <property type="component" value="Unassembled WGS sequence"/>
</dbReference>
<sequence>MIPTTLVNSDFIKSREILTVDSNYNVDINNFAENRRILDLYVKEDFIQNHHLCHTTSFYGLTKEPSNNGLDNANVMKKRNMEI</sequence>
<name>A0A397GP17_9GLOM</name>
<evidence type="ECO:0000313" key="2">
    <source>
        <dbReference type="Proteomes" id="UP000266861"/>
    </source>
</evidence>
<gene>
    <name evidence="1" type="ORF">Glove_478g73</name>
</gene>
<evidence type="ECO:0000313" key="1">
    <source>
        <dbReference type="EMBL" id="RHZ51458.1"/>
    </source>
</evidence>
<reference evidence="1 2" key="1">
    <citation type="submission" date="2018-08" db="EMBL/GenBank/DDBJ databases">
        <title>Genome and evolution of the arbuscular mycorrhizal fungus Diversispora epigaea (formerly Glomus versiforme) and its bacterial endosymbionts.</title>
        <authorList>
            <person name="Sun X."/>
            <person name="Fei Z."/>
            <person name="Harrison M."/>
        </authorList>
    </citation>
    <scope>NUCLEOTIDE SEQUENCE [LARGE SCALE GENOMIC DNA]</scope>
    <source>
        <strain evidence="1 2">IT104</strain>
    </source>
</reference>
<keyword evidence="2" id="KW-1185">Reference proteome</keyword>
<proteinExistence type="predicted"/>
<protein>
    <submittedName>
        <fullName evidence="1">Uncharacterized protein</fullName>
    </submittedName>
</protein>
<comment type="caution">
    <text evidence="1">The sequence shown here is derived from an EMBL/GenBank/DDBJ whole genome shotgun (WGS) entry which is preliminary data.</text>
</comment>
<accession>A0A397GP17</accession>
<dbReference type="AlphaFoldDB" id="A0A397GP17"/>